<dbReference type="GO" id="GO:0005096">
    <property type="term" value="F:GTPase activator activity"/>
    <property type="evidence" value="ECO:0007669"/>
    <property type="project" value="UniProtKB-KW"/>
</dbReference>
<dbReference type="SUPFAM" id="SSF48350">
    <property type="entry name" value="GTPase activation domain, GAP"/>
    <property type="match status" value="1"/>
</dbReference>
<evidence type="ECO:0000259" key="6">
    <source>
        <dbReference type="PROSITE" id="PS50081"/>
    </source>
</evidence>
<accession>A0A1Y2F8B7</accession>
<evidence type="ECO:0000259" key="4">
    <source>
        <dbReference type="PROSITE" id="PS50004"/>
    </source>
</evidence>
<reference evidence="7 8" key="1">
    <citation type="submission" date="2016-08" db="EMBL/GenBank/DDBJ databases">
        <title>A Parts List for Fungal Cellulosomes Revealed by Comparative Genomics.</title>
        <authorList>
            <consortium name="DOE Joint Genome Institute"/>
            <person name="Haitjema C.H."/>
            <person name="Gilmore S.P."/>
            <person name="Henske J.K."/>
            <person name="Solomon K.V."/>
            <person name="De Groot R."/>
            <person name="Kuo A."/>
            <person name="Mondo S.J."/>
            <person name="Salamov A.A."/>
            <person name="Labutti K."/>
            <person name="Zhao Z."/>
            <person name="Chiniquy J."/>
            <person name="Barry K."/>
            <person name="Brewer H.M."/>
            <person name="Purvine S.O."/>
            <person name="Wright A.T."/>
            <person name="Boxma B."/>
            <person name="Van Alen T."/>
            <person name="Hackstein J.H."/>
            <person name="Baker S.E."/>
            <person name="Grigoriev I.V."/>
            <person name="O'Malley M.A."/>
        </authorList>
    </citation>
    <scope>NUCLEOTIDE SEQUENCE [LARGE SCALE GENOMIC DNA]</scope>
    <source>
        <strain evidence="7 8">G1</strain>
    </source>
</reference>
<dbReference type="Gene3D" id="1.10.506.10">
    <property type="entry name" value="GTPase Activation - p120gap, domain 1"/>
    <property type="match status" value="2"/>
</dbReference>
<evidence type="ECO:0000313" key="8">
    <source>
        <dbReference type="Proteomes" id="UP000193920"/>
    </source>
</evidence>
<feature type="domain" description="Ras-GAP" evidence="5">
    <location>
        <begin position="292"/>
        <end position="495"/>
    </location>
</feature>
<dbReference type="PROSITE" id="PS00509">
    <property type="entry name" value="RAS_GTPASE_ACTIV_1"/>
    <property type="match status" value="1"/>
</dbReference>
<dbReference type="EMBL" id="MCOG01000013">
    <property type="protein sequence ID" value="ORY80148.1"/>
    <property type="molecule type" value="Genomic_DNA"/>
</dbReference>
<evidence type="ECO:0000259" key="5">
    <source>
        <dbReference type="PROSITE" id="PS50018"/>
    </source>
</evidence>
<dbReference type="Proteomes" id="UP000193920">
    <property type="component" value="Unassembled WGS sequence"/>
</dbReference>
<dbReference type="InterPro" id="IPR035892">
    <property type="entry name" value="C2_domain_sf"/>
</dbReference>
<dbReference type="PROSITE" id="PS50018">
    <property type="entry name" value="RAS_GTPASE_ACTIV_2"/>
    <property type="match status" value="1"/>
</dbReference>
<sequence>MKDKQPVDIVDTQNLKIGNDHRIKIRIFEAKNFYRNNKADSYCIVTANYLSEDGRTIERPQKLNLPLMRKMSNPFNNGTIRRKGSYSSTLIDKKSLEPLLGQKEGKEKIKDIQYETKIQPCNSNPFWGEYFEIILNKNFYSVKIELLLKNSLLSFPVGEIYLYKYELESNKEGKVFEIWKPLNSKNISIKKEINENGHSHLFESINDDILHDCIVCENIIQEEGIICSQCHITTHVKCSQNLCNCEACGSIRIEYRYIDYPILPLKYYCKLKDLIVDEKLNIVNLISKSCDSKDEAARDIVAILNEGDLAIPFLSQQCKLEISKTKVPETLFRGTTFCTKGVDFFMKLICKDYLDETIGPTIKKIIKQHRDCEIDPTKLINEYGEYVTDADHVPDENIVNLKECIKMILDSIIESSVHFPVELRELFSKIQDYAVEEFPNEKNVRYSSVSAFVFLRLFSPAILNPQLFGIIDENLKSREVRTLTLISKFVQQTANLVEYQNGKESYMNVLNNMIKEYIPLVKKYINSISRVQHKSVIKQRKRFFGILIRKKVENDMMEEKGKGRVDLEKWFSSVHRLINRNLNNIKKEVDKNSTRFKLHISRNIRKINWTTFLNDTISKENKRN</sequence>
<dbReference type="PROSITE" id="PS50081">
    <property type="entry name" value="ZF_DAG_PE_2"/>
    <property type="match status" value="1"/>
</dbReference>
<evidence type="ECO:0000256" key="1">
    <source>
        <dbReference type="ARBA" id="ARBA00022468"/>
    </source>
</evidence>
<evidence type="ECO:0000256" key="2">
    <source>
        <dbReference type="ARBA" id="ARBA00022723"/>
    </source>
</evidence>
<protein>
    <submittedName>
        <fullName evidence="7">Rho GTPase activation protein</fullName>
    </submittedName>
</protein>
<keyword evidence="8" id="KW-1185">Reference proteome</keyword>
<evidence type="ECO:0000313" key="7">
    <source>
        <dbReference type="EMBL" id="ORY80148.1"/>
    </source>
</evidence>
<proteinExistence type="predicted"/>
<keyword evidence="3" id="KW-0862">Zinc</keyword>
<dbReference type="InterPro" id="IPR002219">
    <property type="entry name" value="PKC_DAG/PE"/>
</dbReference>
<dbReference type="OrthoDB" id="775356at2759"/>
<dbReference type="PROSITE" id="PS00479">
    <property type="entry name" value="ZF_DAG_PE_1"/>
    <property type="match status" value="1"/>
</dbReference>
<dbReference type="InterPro" id="IPR039360">
    <property type="entry name" value="Ras_GTPase"/>
</dbReference>
<dbReference type="SUPFAM" id="SSF57889">
    <property type="entry name" value="Cysteine-rich domain"/>
    <property type="match status" value="1"/>
</dbReference>
<comment type="caution">
    <text evidence="7">The sequence shown here is derived from an EMBL/GenBank/DDBJ whole genome shotgun (WGS) entry which is preliminary data.</text>
</comment>
<feature type="domain" description="C2" evidence="4">
    <location>
        <begin position="4"/>
        <end position="180"/>
    </location>
</feature>
<name>A0A1Y2F8B7_9FUNG</name>
<dbReference type="SMART" id="SM00323">
    <property type="entry name" value="RasGAP"/>
    <property type="match status" value="1"/>
</dbReference>
<keyword evidence="2" id="KW-0479">Metal-binding</keyword>
<feature type="domain" description="Phorbol-ester/DAG-type" evidence="6">
    <location>
        <begin position="199"/>
        <end position="245"/>
    </location>
</feature>
<dbReference type="InterPro" id="IPR023152">
    <property type="entry name" value="RasGAP_CS"/>
</dbReference>
<organism evidence="7 8">
    <name type="scientific">Neocallimastix californiae</name>
    <dbReference type="NCBI Taxonomy" id="1754190"/>
    <lineage>
        <taxon>Eukaryota</taxon>
        <taxon>Fungi</taxon>
        <taxon>Fungi incertae sedis</taxon>
        <taxon>Chytridiomycota</taxon>
        <taxon>Chytridiomycota incertae sedis</taxon>
        <taxon>Neocallimastigomycetes</taxon>
        <taxon>Neocallimastigales</taxon>
        <taxon>Neocallimastigaceae</taxon>
        <taxon>Neocallimastix</taxon>
    </lineage>
</organism>
<gene>
    <name evidence="7" type="ORF">LY90DRAFT_664596</name>
</gene>
<dbReference type="InterPro" id="IPR000008">
    <property type="entry name" value="C2_dom"/>
</dbReference>
<keyword evidence="1" id="KW-0343">GTPase activation</keyword>
<dbReference type="InterPro" id="IPR046349">
    <property type="entry name" value="C1-like_sf"/>
</dbReference>
<dbReference type="PANTHER" id="PTHR10194:SF60">
    <property type="entry name" value="RAS GTPASE-ACTIVATING PROTEIN RASKOL"/>
    <property type="match status" value="1"/>
</dbReference>
<dbReference type="AlphaFoldDB" id="A0A1Y2F8B7"/>
<dbReference type="STRING" id="1754190.A0A1Y2F8B7"/>
<dbReference type="InterPro" id="IPR001936">
    <property type="entry name" value="RasGAP_dom"/>
</dbReference>
<dbReference type="InterPro" id="IPR008936">
    <property type="entry name" value="Rho_GTPase_activation_prot"/>
</dbReference>
<evidence type="ECO:0000256" key="3">
    <source>
        <dbReference type="ARBA" id="ARBA00022833"/>
    </source>
</evidence>
<dbReference type="PROSITE" id="PS50004">
    <property type="entry name" value="C2"/>
    <property type="match status" value="1"/>
</dbReference>
<dbReference type="Pfam" id="PF00616">
    <property type="entry name" value="RasGAP"/>
    <property type="match status" value="1"/>
</dbReference>
<dbReference type="GO" id="GO:0046872">
    <property type="term" value="F:metal ion binding"/>
    <property type="evidence" value="ECO:0007669"/>
    <property type="project" value="UniProtKB-KW"/>
</dbReference>
<dbReference type="PANTHER" id="PTHR10194">
    <property type="entry name" value="RAS GTPASE-ACTIVATING PROTEINS"/>
    <property type="match status" value="1"/>
</dbReference>
<dbReference type="SUPFAM" id="SSF49562">
    <property type="entry name" value="C2 domain (Calcium/lipid-binding domain, CaLB)"/>
    <property type="match status" value="1"/>
</dbReference>
<dbReference type="SMART" id="SM00239">
    <property type="entry name" value="C2"/>
    <property type="match status" value="1"/>
</dbReference>